<reference evidence="1 2" key="1">
    <citation type="journal article" date="2020" name="Nat. Food">
        <title>A phased Vanilla planifolia genome enables genetic improvement of flavour and production.</title>
        <authorList>
            <person name="Hasing T."/>
            <person name="Tang H."/>
            <person name="Brym M."/>
            <person name="Khazi F."/>
            <person name="Huang T."/>
            <person name="Chambers A.H."/>
        </authorList>
    </citation>
    <scope>NUCLEOTIDE SEQUENCE [LARGE SCALE GENOMIC DNA]</scope>
    <source>
        <tissue evidence="1">Leaf</tissue>
    </source>
</reference>
<protein>
    <submittedName>
        <fullName evidence="1">Uncharacterized protein</fullName>
    </submittedName>
</protein>
<organism evidence="1 2">
    <name type="scientific">Vanilla planifolia</name>
    <name type="common">Vanilla</name>
    <dbReference type="NCBI Taxonomy" id="51239"/>
    <lineage>
        <taxon>Eukaryota</taxon>
        <taxon>Viridiplantae</taxon>
        <taxon>Streptophyta</taxon>
        <taxon>Embryophyta</taxon>
        <taxon>Tracheophyta</taxon>
        <taxon>Spermatophyta</taxon>
        <taxon>Magnoliopsida</taxon>
        <taxon>Liliopsida</taxon>
        <taxon>Asparagales</taxon>
        <taxon>Orchidaceae</taxon>
        <taxon>Vanilloideae</taxon>
        <taxon>Vanilleae</taxon>
        <taxon>Vanilla</taxon>
    </lineage>
</organism>
<evidence type="ECO:0000313" key="2">
    <source>
        <dbReference type="Proteomes" id="UP000639772"/>
    </source>
</evidence>
<evidence type="ECO:0000313" key="1">
    <source>
        <dbReference type="EMBL" id="KAG0486742.1"/>
    </source>
</evidence>
<comment type="caution">
    <text evidence="1">The sequence shown here is derived from an EMBL/GenBank/DDBJ whole genome shotgun (WGS) entry which is preliminary data.</text>
</comment>
<gene>
    <name evidence="1" type="ORF">HPP92_008837</name>
</gene>
<name>A0A835V620_VANPL</name>
<dbReference type="Proteomes" id="UP000639772">
    <property type="component" value="Unassembled WGS sequence"/>
</dbReference>
<proteinExistence type="predicted"/>
<accession>A0A835V620</accession>
<dbReference type="AlphaFoldDB" id="A0A835V620"/>
<dbReference type="EMBL" id="JADCNM010000004">
    <property type="protein sequence ID" value="KAG0486742.1"/>
    <property type="molecule type" value="Genomic_DNA"/>
</dbReference>
<sequence length="88" mass="10257">MFKLMAFCRMRRADWSFINPEDQEPIIDCKGADLFRRAKQVCHHQFQGDCTQMSLAHLVKSSTPILGQFMLMMRRKRKSDAHDQGIIG</sequence>